<organism evidence="1 2">
    <name type="scientific">Octopus vulgaris</name>
    <name type="common">Common octopus</name>
    <dbReference type="NCBI Taxonomy" id="6645"/>
    <lineage>
        <taxon>Eukaryota</taxon>
        <taxon>Metazoa</taxon>
        <taxon>Spiralia</taxon>
        <taxon>Lophotrochozoa</taxon>
        <taxon>Mollusca</taxon>
        <taxon>Cephalopoda</taxon>
        <taxon>Coleoidea</taxon>
        <taxon>Octopodiformes</taxon>
        <taxon>Octopoda</taxon>
        <taxon>Incirrata</taxon>
        <taxon>Octopodidae</taxon>
        <taxon>Octopus</taxon>
    </lineage>
</organism>
<dbReference type="AlphaFoldDB" id="A0AA36AJP1"/>
<name>A0AA36AJP1_OCTVU</name>
<accession>A0AA36AJP1</accession>
<keyword evidence="2" id="KW-1185">Reference proteome</keyword>
<gene>
    <name evidence="1" type="ORF">OCTVUL_1B017665</name>
</gene>
<protein>
    <submittedName>
        <fullName evidence="1">Uncharacterized protein</fullName>
    </submittedName>
</protein>
<dbReference type="EMBL" id="OX597814">
    <property type="protein sequence ID" value="CAI9716728.1"/>
    <property type="molecule type" value="Genomic_DNA"/>
</dbReference>
<evidence type="ECO:0000313" key="1">
    <source>
        <dbReference type="EMBL" id="CAI9716728.1"/>
    </source>
</evidence>
<sequence length="84" mass="9749">MDVFHMDYSVKEIPTLETSRGDYGNVKTYFRVTENIIRSIAIIETTNSPKKRRIFLTAESLDRDIFVNIVCSFSPGFIHTMDKK</sequence>
<proteinExistence type="predicted"/>
<dbReference type="Proteomes" id="UP001162480">
    <property type="component" value="Chromosome 1"/>
</dbReference>
<evidence type="ECO:0000313" key="2">
    <source>
        <dbReference type="Proteomes" id="UP001162480"/>
    </source>
</evidence>
<reference evidence="1" key="1">
    <citation type="submission" date="2023-08" db="EMBL/GenBank/DDBJ databases">
        <authorList>
            <person name="Alioto T."/>
            <person name="Alioto T."/>
            <person name="Gomez Garrido J."/>
        </authorList>
    </citation>
    <scope>NUCLEOTIDE SEQUENCE</scope>
</reference>